<evidence type="ECO:0000256" key="17">
    <source>
        <dbReference type="RuleBase" id="RU364094"/>
    </source>
</evidence>
<keyword evidence="19" id="KW-1185">Reference proteome</keyword>
<dbReference type="InterPro" id="IPR033939">
    <property type="entry name" value="BCAT_family"/>
</dbReference>
<evidence type="ECO:0000256" key="15">
    <source>
        <dbReference type="RuleBase" id="RU004106"/>
    </source>
</evidence>
<evidence type="ECO:0000256" key="14">
    <source>
        <dbReference type="ARBA" id="ARBA00049229"/>
    </source>
</evidence>
<comment type="catalytic activity">
    <reaction evidence="12 17">
        <text>L-valine + 2-oxoglutarate = 3-methyl-2-oxobutanoate + L-glutamate</text>
        <dbReference type="Rhea" id="RHEA:24813"/>
        <dbReference type="ChEBI" id="CHEBI:11851"/>
        <dbReference type="ChEBI" id="CHEBI:16810"/>
        <dbReference type="ChEBI" id="CHEBI:29985"/>
        <dbReference type="ChEBI" id="CHEBI:57762"/>
        <dbReference type="EC" id="2.6.1.42"/>
    </reaction>
</comment>
<dbReference type="EC" id="2.6.1.42" evidence="17"/>
<dbReference type="GO" id="GO:0052655">
    <property type="term" value="F:L-valine-2-oxoglutarate transaminase activity"/>
    <property type="evidence" value="ECO:0007669"/>
    <property type="project" value="RHEA"/>
</dbReference>
<comment type="pathway">
    <text evidence="4 17">Amino-acid biosynthesis; L-valine biosynthesis; L-valine from pyruvate: step 4/4.</text>
</comment>
<dbReference type="NCBIfam" id="NF005726">
    <property type="entry name" value="PRK07544.1"/>
    <property type="match status" value="1"/>
</dbReference>
<dbReference type="Pfam" id="PF01063">
    <property type="entry name" value="Aminotran_4"/>
    <property type="match status" value="1"/>
</dbReference>
<gene>
    <name evidence="17" type="primary">ilvE</name>
    <name evidence="18" type="ORF">DEM27_29870</name>
</gene>
<proteinExistence type="inferred from homology"/>
<dbReference type="GO" id="GO:0009098">
    <property type="term" value="P:L-leucine biosynthetic process"/>
    <property type="evidence" value="ECO:0007669"/>
    <property type="project" value="UniProtKB-UniPathway"/>
</dbReference>
<comment type="pathway">
    <text evidence="5 17">Amino-acid biosynthesis; L-leucine biosynthesis; L-leucine from 3-methyl-2-oxobutanoate: step 4/4.</text>
</comment>
<evidence type="ECO:0000256" key="8">
    <source>
        <dbReference type="ARBA" id="ARBA00022605"/>
    </source>
</evidence>
<dbReference type="GO" id="GO:0052654">
    <property type="term" value="F:L-leucine-2-oxoglutarate transaminase activity"/>
    <property type="evidence" value="ECO:0007669"/>
    <property type="project" value="RHEA"/>
</dbReference>
<evidence type="ECO:0000256" key="1">
    <source>
        <dbReference type="ARBA" id="ARBA00001933"/>
    </source>
</evidence>
<sequence length="297" mass="33058">MAAVPFDQLDGYIWFNGEFVPWKEAKIHVLTHGLHYASGVFEGERAYGGRVFKLTEHNQRLHRSAEILGFKIPYTVEELDAATIELLKRQGFADAYVRPIAWRGSEMMGVSAQNSRINVAIAIWQWGSYFNPAEKLKGIRLDIADYRRPDPKTAPSASKAAGLYMICTISKHAAEAKGYADAMMLDYRGQVAEATGANIFFVKDGVIHTPLPDCFLNGITRQTVIELAKRRGYEIVERAIWPDELSTFSECFLTGSAAEVTPVSEIGPYTFTPAAISETLMNDYMREVYPAEAAAAE</sequence>
<evidence type="ECO:0000256" key="10">
    <source>
        <dbReference type="ARBA" id="ARBA00022898"/>
    </source>
</evidence>
<evidence type="ECO:0000256" key="7">
    <source>
        <dbReference type="ARBA" id="ARBA00022576"/>
    </source>
</evidence>
<name>A0A2U2DH51_9HYPH</name>
<dbReference type="FunFam" id="3.20.10.10:FF:000002">
    <property type="entry name" value="D-alanine aminotransferase"/>
    <property type="match status" value="1"/>
</dbReference>
<dbReference type="OrthoDB" id="21319at2"/>
<dbReference type="CDD" id="cd01557">
    <property type="entry name" value="BCAT_beta_family"/>
    <property type="match status" value="1"/>
</dbReference>
<keyword evidence="9 17" id="KW-0808">Transferase</keyword>
<dbReference type="SUPFAM" id="SSF56752">
    <property type="entry name" value="D-aminoacid aminotransferase-like PLP-dependent enzymes"/>
    <property type="match status" value="1"/>
</dbReference>
<evidence type="ECO:0000256" key="16">
    <source>
        <dbReference type="RuleBase" id="RU004516"/>
    </source>
</evidence>
<comment type="catalytic activity">
    <reaction evidence="13 17">
        <text>L-isoleucine + 2-oxoglutarate = (S)-3-methyl-2-oxopentanoate + L-glutamate</text>
        <dbReference type="Rhea" id="RHEA:24801"/>
        <dbReference type="ChEBI" id="CHEBI:16810"/>
        <dbReference type="ChEBI" id="CHEBI:29985"/>
        <dbReference type="ChEBI" id="CHEBI:35146"/>
        <dbReference type="ChEBI" id="CHEBI:58045"/>
        <dbReference type="EC" id="2.6.1.42"/>
    </reaction>
</comment>
<dbReference type="InterPro" id="IPR001544">
    <property type="entry name" value="Aminotrans_IV"/>
</dbReference>
<dbReference type="GO" id="GO:0009099">
    <property type="term" value="P:L-valine biosynthetic process"/>
    <property type="evidence" value="ECO:0007669"/>
    <property type="project" value="UniProtKB-UniPathway"/>
</dbReference>
<organism evidence="18 19">
    <name type="scientific">Metarhizobium album</name>
    <dbReference type="NCBI Taxonomy" id="2182425"/>
    <lineage>
        <taxon>Bacteria</taxon>
        <taxon>Pseudomonadati</taxon>
        <taxon>Pseudomonadota</taxon>
        <taxon>Alphaproteobacteria</taxon>
        <taxon>Hyphomicrobiales</taxon>
        <taxon>Rhizobiaceae</taxon>
        <taxon>Metarhizobium</taxon>
    </lineage>
</organism>
<dbReference type="GO" id="GO:0009097">
    <property type="term" value="P:isoleucine biosynthetic process"/>
    <property type="evidence" value="ECO:0007669"/>
    <property type="project" value="UniProtKB-UniPathway"/>
</dbReference>
<dbReference type="InterPro" id="IPR043131">
    <property type="entry name" value="BCAT-like_N"/>
</dbReference>
<comment type="caution">
    <text evidence="18">The sequence shown here is derived from an EMBL/GenBank/DDBJ whole genome shotgun (WGS) entry which is preliminary data.</text>
</comment>
<dbReference type="PANTHER" id="PTHR42743:SF11">
    <property type="entry name" value="AMINODEOXYCHORISMATE LYASE"/>
    <property type="match status" value="1"/>
</dbReference>
<evidence type="ECO:0000256" key="6">
    <source>
        <dbReference type="ARBA" id="ARBA00009320"/>
    </source>
</evidence>
<comment type="catalytic activity">
    <reaction evidence="14 17">
        <text>L-leucine + 2-oxoglutarate = 4-methyl-2-oxopentanoate + L-glutamate</text>
        <dbReference type="Rhea" id="RHEA:18321"/>
        <dbReference type="ChEBI" id="CHEBI:16810"/>
        <dbReference type="ChEBI" id="CHEBI:17865"/>
        <dbReference type="ChEBI" id="CHEBI:29985"/>
        <dbReference type="ChEBI" id="CHEBI:57427"/>
        <dbReference type="EC" id="2.6.1.42"/>
    </reaction>
</comment>
<reference evidence="18 19" key="1">
    <citation type="submission" date="2018-05" db="EMBL/GenBank/DDBJ databases">
        <title>The draft genome of strain NS-104.</title>
        <authorList>
            <person name="Hang P."/>
            <person name="Jiang J."/>
        </authorList>
    </citation>
    <scope>NUCLEOTIDE SEQUENCE [LARGE SCALE GENOMIC DNA]</scope>
    <source>
        <strain evidence="18 19">NS-104</strain>
    </source>
</reference>
<evidence type="ECO:0000256" key="4">
    <source>
        <dbReference type="ARBA" id="ARBA00004931"/>
    </source>
</evidence>
<dbReference type="InterPro" id="IPR018300">
    <property type="entry name" value="Aminotrans_IV_CS"/>
</dbReference>
<evidence type="ECO:0000256" key="3">
    <source>
        <dbReference type="ARBA" id="ARBA00004824"/>
    </source>
</evidence>
<dbReference type="NCBIfam" id="NF005146">
    <property type="entry name" value="PRK06606.1"/>
    <property type="match status" value="1"/>
</dbReference>
<keyword evidence="7 17" id="KW-0032">Aminotransferase</keyword>
<dbReference type="UniPathway" id="UPA00048">
    <property type="reaction ID" value="UER00073"/>
</dbReference>
<keyword evidence="8 17" id="KW-0028">Amino-acid biosynthesis</keyword>
<dbReference type="NCBIfam" id="TIGR01122">
    <property type="entry name" value="ilvE_I"/>
    <property type="match status" value="1"/>
</dbReference>
<comment type="pathway">
    <text evidence="3 17">Amino-acid biosynthesis; L-isoleucine biosynthesis; L-isoleucine from 2-oxobutanoate: step 4/4.</text>
</comment>
<dbReference type="UniPathway" id="UPA00047">
    <property type="reaction ID" value="UER00058"/>
</dbReference>
<evidence type="ECO:0000313" key="19">
    <source>
        <dbReference type="Proteomes" id="UP000245252"/>
    </source>
</evidence>
<evidence type="ECO:0000256" key="12">
    <source>
        <dbReference type="ARBA" id="ARBA00048212"/>
    </source>
</evidence>
<comment type="similarity">
    <text evidence="6 15">Belongs to the class-IV pyridoxal-phosphate-dependent aminotransferase family.</text>
</comment>
<accession>A0A2U2DH51</accession>
<dbReference type="InterPro" id="IPR005785">
    <property type="entry name" value="B_amino_transI"/>
</dbReference>
<evidence type="ECO:0000256" key="9">
    <source>
        <dbReference type="ARBA" id="ARBA00022679"/>
    </source>
</evidence>
<dbReference type="Gene3D" id="3.20.10.10">
    <property type="entry name" value="D-amino Acid Aminotransferase, subunit A, domain 2"/>
    <property type="match status" value="1"/>
</dbReference>
<dbReference type="RefSeq" id="WP_109461905.1">
    <property type="nucleotide sequence ID" value="NZ_QFBC01000022.1"/>
</dbReference>
<dbReference type="Gene3D" id="3.30.470.10">
    <property type="match status" value="1"/>
</dbReference>
<evidence type="ECO:0000256" key="13">
    <source>
        <dbReference type="ARBA" id="ARBA00048798"/>
    </source>
</evidence>
<dbReference type="InterPro" id="IPR036038">
    <property type="entry name" value="Aminotransferase-like"/>
</dbReference>
<evidence type="ECO:0000313" key="18">
    <source>
        <dbReference type="EMBL" id="PWE52632.1"/>
    </source>
</evidence>
<comment type="function">
    <text evidence="2 17">Acts on leucine, isoleucine and valine.</text>
</comment>
<keyword evidence="11 17" id="KW-0100">Branched-chain amino acid biosynthesis</keyword>
<dbReference type="EMBL" id="QFBC01000022">
    <property type="protein sequence ID" value="PWE52632.1"/>
    <property type="molecule type" value="Genomic_DNA"/>
</dbReference>
<dbReference type="InterPro" id="IPR050571">
    <property type="entry name" value="Class-IV_PLP-Dep_Aminotrnsfr"/>
</dbReference>
<keyword evidence="10 16" id="KW-0663">Pyridoxal phosphate</keyword>
<dbReference type="PANTHER" id="PTHR42743">
    <property type="entry name" value="AMINO-ACID AMINOTRANSFERASE"/>
    <property type="match status" value="1"/>
</dbReference>
<dbReference type="PROSITE" id="PS00770">
    <property type="entry name" value="AA_TRANSFER_CLASS_4"/>
    <property type="match status" value="1"/>
</dbReference>
<dbReference type="InterPro" id="IPR043132">
    <property type="entry name" value="BCAT-like_C"/>
</dbReference>
<evidence type="ECO:0000256" key="2">
    <source>
        <dbReference type="ARBA" id="ARBA00003109"/>
    </source>
</evidence>
<dbReference type="GO" id="GO:0052656">
    <property type="term" value="F:L-isoleucine-2-oxoglutarate transaminase activity"/>
    <property type="evidence" value="ECO:0007669"/>
    <property type="project" value="RHEA"/>
</dbReference>
<dbReference type="UniPathway" id="UPA00049">
    <property type="reaction ID" value="UER00062"/>
</dbReference>
<comment type="cofactor">
    <cofactor evidence="1 16">
        <name>pyridoxal 5'-phosphate</name>
        <dbReference type="ChEBI" id="CHEBI:597326"/>
    </cofactor>
</comment>
<protein>
    <recommendedName>
        <fullName evidence="17">Branched-chain-amino-acid aminotransferase</fullName>
        <shortName evidence="17">BCAT</shortName>
        <ecNumber evidence="17">2.6.1.42</ecNumber>
    </recommendedName>
</protein>
<dbReference type="Proteomes" id="UP000245252">
    <property type="component" value="Unassembled WGS sequence"/>
</dbReference>
<evidence type="ECO:0000256" key="11">
    <source>
        <dbReference type="ARBA" id="ARBA00023304"/>
    </source>
</evidence>
<dbReference type="AlphaFoldDB" id="A0A2U2DH51"/>
<evidence type="ECO:0000256" key="5">
    <source>
        <dbReference type="ARBA" id="ARBA00005072"/>
    </source>
</evidence>